<keyword evidence="1" id="KW-0812">Transmembrane</keyword>
<evidence type="ECO:0000256" key="1">
    <source>
        <dbReference type="SAM" id="Phobius"/>
    </source>
</evidence>
<keyword evidence="1" id="KW-0472">Membrane</keyword>
<proteinExistence type="predicted"/>
<keyword evidence="1" id="KW-1133">Transmembrane helix</keyword>
<protein>
    <submittedName>
        <fullName evidence="2">Uncharacterized protein</fullName>
    </submittedName>
</protein>
<name>U2L9G8_9BACT</name>
<keyword evidence="3" id="KW-1185">Reference proteome</keyword>
<dbReference type="Proteomes" id="UP000016600">
    <property type="component" value="Unassembled WGS sequence"/>
</dbReference>
<accession>U2L9G8</accession>
<comment type="caution">
    <text evidence="2">The sequence shown here is derived from an EMBL/GenBank/DDBJ whole genome shotgun (WGS) entry which is preliminary data.</text>
</comment>
<dbReference type="EMBL" id="AWET01000032">
    <property type="protein sequence ID" value="ERK00991.1"/>
    <property type="molecule type" value="Genomic_DNA"/>
</dbReference>
<dbReference type="PATRIC" id="fig|1081904.3.peg.1360"/>
<reference evidence="2 3" key="1">
    <citation type="submission" date="2013-08" db="EMBL/GenBank/DDBJ databases">
        <authorList>
            <person name="Durkin A.S."/>
            <person name="Haft D.R."/>
            <person name="McCorrison J."/>
            <person name="Torralba M."/>
            <person name="Gillis M."/>
            <person name="Haft D.H."/>
            <person name="Methe B."/>
            <person name="Sutton G."/>
            <person name="Nelson K.E."/>
        </authorList>
    </citation>
    <scope>NUCLEOTIDE SEQUENCE [LARGE SCALE GENOMIC DNA]</scope>
    <source>
        <strain evidence="2 3">F0068</strain>
    </source>
</reference>
<dbReference type="AlphaFoldDB" id="U2L9G8"/>
<sequence>MMNKLYKTFSICCLCSHLLLIVNVLLMKKEKDSILLFVSNSSLKSNMMSG</sequence>
<feature type="transmembrane region" description="Helical" evidence="1">
    <location>
        <begin position="6"/>
        <end position="26"/>
    </location>
</feature>
<evidence type="ECO:0000313" key="3">
    <source>
        <dbReference type="Proteomes" id="UP000016600"/>
    </source>
</evidence>
<gene>
    <name evidence="2" type="ORF">HMPREF1218_0913</name>
</gene>
<organism evidence="2 3">
    <name type="scientific">Hoylesella pleuritidis F0068</name>
    <dbReference type="NCBI Taxonomy" id="1081904"/>
    <lineage>
        <taxon>Bacteria</taxon>
        <taxon>Pseudomonadati</taxon>
        <taxon>Bacteroidota</taxon>
        <taxon>Bacteroidia</taxon>
        <taxon>Bacteroidales</taxon>
        <taxon>Prevotellaceae</taxon>
        <taxon>Hoylesella</taxon>
    </lineage>
</organism>
<evidence type="ECO:0000313" key="2">
    <source>
        <dbReference type="EMBL" id="ERK00991.1"/>
    </source>
</evidence>